<dbReference type="Gene3D" id="3.40.50.1820">
    <property type="entry name" value="alpha/beta hydrolase"/>
    <property type="match status" value="1"/>
</dbReference>
<comment type="caution">
    <text evidence="5">The sequence shown here is derived from an EMBL/GenBank/DDBJ whole genome shotgun (WGS) entry which is preliminary data.</text>
</comment>
<dbReference type="PANTHER" id="PTHR10824:SF4">
    <property type="entry name" value="ACYL-COENZYME A THIOESTERASE 1-LIKE"/>
    <property type="match status" value="1"/>
</dbReference>
<dbReference type="Proteomes" id="UP001645859">
    <property type="component" value="Unassembled WGS sequence"/>
</dbReference>
<keyword evidence="6" id="KW-1185">Reference proteome</keyword>
<gene>
    <name evidence="5" type="ORF">D3230_09205</name>
</gene>
<dbReference type="InterPro" id="IPR042490">
    <property type="entry name" value="Thio_Ohase/BAAT_N"/>
</dbReference>
<feature type="domain" description="BAAT/Acyl-CoA thioester hydrolase C-terminal" evidence="4">
    <location>
        <begin position="226"/>
        <end position="453"/>
    </location>
</feature>
<protein>
    <submittedName>
        <fullName evidence="5">Palmitoyl-CoA hydrolase</fullName>
    </submittedName>
</protein>
<feature type="region of interest" description="Disordered" evidence="2">
    <location>
        <begin position="115"/>
        <end position="137"/>
    </location>
</feature>
<evidence type="ECO:0000313" key="6">
    <source>
        <dbReference type="Proteomes" id="UP001645859"/>
    </source>
</evidence>
<dbReference type="InterPro" id="IPR006862">
    <property type="entry name" value="Thio_Ohase/aa_AcTrfase"/>
</dbReference>
<dbReference type="InterPro" id="IPR029058">
    <property type="entry name" value="AB_hydrolase_fold"/>
</dbReference>
<reference evidence="5 6" key="1">
    <citation type="submission" date="2018-09" db="EMBL/GenBank/DDBJ databases">
        <title>Comparative genomics of Leucobacter spp.</title>
        <authorList>
            <person name="Reis A.C."/>
            <person name="Kolvenbach B.A."/>
            <person name="Corvini P.F.X."/>
            <person name="Nunes O.C."/>
        </authorList>
    </citation>
    <scope>NUCLEOTIDE SEQUENCE [LARGE SCALE GENOMIC DNA]</scope>
    <source>
        <strain evidence="5 6">TAN 31504</strain>
    </source>
</reference>
<keyword evidence="5" id="KW-0378">Hydrolase</keyword>
<evidence type="ECO:0000313" key="5">
    <source>
        <dbReference type="EMBL" id="MBL3679462.1"/>
    </source>
</evidence>
<dbReference type="PANTHER" id="PTHR10824">
    <property type="entry name" value="ACYL-COENZYME A THIOESTERASE-RELATED"/>
    <property type="match status" value="1"/>
</dbReference>
<feature type="domain" description="Acyl-CoA thioester hydrolase/bile acid-CoA amino acid N-acetyltransferase" evidence="3">
    <location>
        <begin position="18"/>
        <end position="163"/>
    </location>
</feature>
<proteinExistence type="inferred from homology"/>
<dbReference type="InterPro" id="IPR016662">
    <property type="entry name" value="Acyl-CoA_thioEstase_long-chain"/>
</dbReference>
<evidence type="ECO:0000256" key="2">
    <source>
        <dbReference type="SAM" id="MobiDB-lite"/>
    </source>
</evidence>
<dbReference type="Pfam" id="PF04775">
    <property type="entry name" value="Bile_Hydr_Trans"/>
    <property type="match status" value="1"/>
</dbReference>
<accession>A0ABS1SGL5</accession>
<dbReference type="Gene3D" id="2.60.40.2240">
    <property type="entry name" value="Acyl-CoA thioester hydrolase/BAAT N-terminal domain"/>
    <property type="match status" value="1"/>
</dbReference>
<comment type="similarity">
    <text evidence="1">Belongs to the C/M/P thioester hydrolase family.</text>
</comment>
<sequence length="467" mass="49144">MSAALQLTVTPESGLLSERRRIRVAGAVPGSLVTLRAETVRGAETWAAQASVLVGADGTVDLDTSAPVSGDFREADAMGLFWAQARVTAHGGSSEPQDVTVPIVTRLRAWGEPGTGYLDAPASGDPGAERAAVPADSGPETAAEVRVEQHLLAPGVTRTELREDGLVGTIFRPPGDGPFPTIVVMNGSGGGINEARAALYAAAGIQALALGYFRAPGLSHFISRTPLEYFERALAWVQRELEPLGGAPLVSGQSRGGELTLLLASRFPERILGAVAFVPGAFVFGAQGAADPAEGWDGPTWTAGGEPLEYLWHDNAGVTWHPWHDAPPPKRHADVYVDGLHDRELAQASRIPIERFPGPVLCVSGLDDRAWPSSYASRLALDTLARHGHAAERQHLDYVDAGHGITIPHLPSTEIARTHPVSGVSYSNGGTPGGNARASADSFAQVCAFVHRTAAARTPLSPRTKEQ</sequence>
<name>A0ABS1SGL5_9MICO</name>
<dbReference type="RefSeq" id="WP_202344722.1">
    <property type="nucleotide sequence ID" value="NZ_BAAAPI010000006.1"/>
</dbReference>
<dbReference type="PIRSF" id="PIRSF016521">
    <property type="entry name" value="Acyl-CoA_hydro"/>
    <property type="match status" value="1"/>
</dbReference>
<evidence type="ECO:0000259" key="4">
    <source>
        <dbReference type="Pfam" id="PF08840"/>
    </source>
</evidence>
<dbReference type="GO" id="GO:0016787">
    <property type="term" value="F:hydrolase activity"/>
    <property type="evidence" value="ECO:0007669"/>
    <property type="project" value="UniProtKB-KW"/>
</dbReference>
<dbReference type="EMBL" id="QYAC01000004">
    <property type="protein sequence ID" value="MBL3679462.1"/>
    <property type="molecule type" value="Genomic_DNA"/>
</dbReference>
<dbReference type="InterPro" id="IPR014940">
    <property type="entry name" value="BAAT_C"/>
</dbReference>
<dbReference type="Pfam" id="PF08840">
    <property type="entry name" value="BAAT_C"/>
    <property type="match status" value="1"/>
</dbReference>
<dbReference type="SUPFAM" id="SSF53474">
    <property type="entry name" value="alpha/beta-Hydrolases"/>
    <property type="match status" value="1"/>
</dbReference>
<evidence type="ECO:0000256" key="1">
    <source>
        <dbReference type="ARBA" id="ARBA00006538"/>
    </source>
</evidence>
<evidence type="ECO:0000259" key="3">
    <source>
        <dbReference type="Pfam" id="PF04775"/>
    </source>
</evidence>
<organism evidence="5 6">
    <name type="scientific">Leucobacter chromiireducens subsp. solipictus</name>
    <dbReference type="NCBI Taxonomy" id="398235"/>
    <lineage>
        <taxon>Bacteria</taxon>
        <taxon>Bacillati</taxon>
        <taxon>Actinomycetota</taxon>
        <taxon>Actinomycetes</taxon>
        <taxon>Micrococcales</taxon>
        <taxon>Microbacteriaceae</taxon>
        <taxon>Leucobacter</taxon>
    </lineage>
</organism>